<evidence type="ECO:0000256" key="1">
    <source>
        <dbReference type="ARBA" id="ARBA00022737"/>
    </source>
</evidence>
<dbReference type="KEGG" id="tpz:Tph_c20080"/>
<reference evidence="3 4" key="1">
    <citation type="journal article" date="2012" name="BMC Genomics">
        <title>Genome-guided analysis of physiological and morphological traits of the fermentative acetate oxidizer Thermacetogenium phaeum.</title>
        <authorList>
            <person name="Oehler D."/>
            <person name="Poehlein A."/>
            <person name="Leimbach A."/>
            <person name="Muller N."/>
            <person name="Daniel R."/>
            <person name="Gottschalk G."/>
            <person name="Schink B."/>
        </authorList>
    </citation>
    <scope>NUCLEOTIDE SEQUENCE [LARGE SCALE GENOMIC DNA]</scope>
    <source>
        <strain evidence="4">ATCC BAA-254 / DSM 26808 / PB</strain>
    </source>
</reference>
<keyword evidence="4" id="KW-1185">Reference proteome</keyword>
<dbReference type="Pfam" id="PF24883">
    <property type="entry name" value="NPHP3_N"/>
    <property type="match status" value="1"/>
</dbReference>
<gene>
    <name evidence="3" type="ordered locus">Tph_c20080</name>
</gene>
<evidence type="ECO:0000259" key="2">
    <source>
        <dbReference type="Pfam" id="PF24883"/>
    </source>
</evidence>
<accession>K4LJG8</accession>
<organism evidence="3 4">
    <name type="scientific">Thermacetogenium phaeum (strain ATCC BAA-254 / DSM 26808 / PB)</name>
    <dbReference type="NCBI Taxonomy" id="1089553"/>
    <lineage>
        <taxon>Bacteria</taxon>
        <taxon>Bacillati</taxon>
        <taxon>Bacillota</taxon>
        <taxon>Clostridia</taxon>
        <taxon>Thermoanaerobacterales</taxon>
        <taxon>Thermoanaerobacteraceae</taxon>
        <taxon>Thermacetogenium</taxon>
    </lineage>
</organism>
<evidence type="ECO:0000313" key="3">
    <source>
        <dbReference type="EMBL" id="AFV12202.1"/>
    </source>
</evidence>
<dbReference type="eggNOG" id="COG1618">
    <property type="taxonomic scope" value="Bacteria"/>
</dbReference>
<feature type="domain" description="Nephrocystin 3-like N-terminal" evidence="2">
    <location>
        <begin position="24"/>
        <end position="74"/>
    </location>
</feature>
<protein>
    <recommendedName>
        <fullName evidence="2">Nephrocystin 3-like N-terminal domain-containing protein</fullName>
    </recommendedName>
</protein>
<dbReference type="EMBL" id="CP003732">
    <property type="protein sequence ID" value="AFV12202.1"/>
    <property type="molecule type" value="Genomic_DNA"/>
</dbReference>
<dbReference type="HOGENOM" id="CLU_159210_0_0_9"/>
<sequence length="132" mass="14684">MKKGKVKMFFPGGNTCRGFYSFYDNIIDEKAAHIFVLKGGPGVGKSTFMKKIAAELLELGFDLEYHWCSSDSESLDALVVPALGVALLDGTAPHGVVFTKETADEPLKIMQNVLLERWFHENVAPRVFNRAF</sequence>
<keyword evidence="1" id="KW-0677">Repeat</keyword>
<dbReference type="Gene3D" id="3.40.50.300">
    <property type="entry name" value="P-loop containing nucleotide triphosphate hydrolases"/>
    <property type="match status" value="1"/>
</dbReference>
<dbReference type="InterPro" id="IPR027417">
    <property type="entry name" value="P-loop_NTPase"/>
</dbReference>
<proteinExistence type="predicted"/>
<name>K4LJG8_THEPS</name>
<dbReference type="STRING" id="1089553.Tph_c20080"/>
<dbReference type="InterPro" id="IPR056884">
    <property type="entry name" value="NPHP3-like_N"/>
</dbReference>
<dbReference type="SUPFAM" id="SSF52540">
    <property type="entry name" value="P-loop containing nucleoside triphosphate hydrolases"/>
    <property type="match status" value="1"/>
</dbReference>
<dbReference type="Proteomes" id="UP000000467">
    <property type="component" value="Chromosome"/>
</dbReference>
<dbReference type="AlphaFoldDB" id="K4LJG8"/>
<evidence type="ECO:0000313" key="4">
    <source>
        <dbReference type="Proteomes" id="UP000000467"/>
    </source>
</evidence>
<dbReference type="RefSeq" id="WP_015051077.1">
    <property type="nucleotide sequence ID" value="NC_018870.1"/>
</dbReference>